<dbReference type="PANTHER" id="PTHR11690">
    <property type="entry name" value="AMILORIDE-SENSITIVE SODIUM CHANNEL-RELATED"/>
    <property type="match status" value="1"/>
</dbReference>
<evidence type="ECO:0000313" key="27">
    <source>
        <dbReference type="Proteomes" id="UP000694871"/>
    </source>
</evidence>
<evidence type="ECO:0000256" key="22">
    <source>
        <dbReference type="ARBA" id="ARBA00037944"/>
    </source>
</evidence>
<keyword evidence="9 26" id="KW-0812">Transmembrane</keyword>
<comment type="similarity">
    <text evidence="22">Belongs to the amiloride-sensitive sodium channel (TC 1.A.6) family. SCNN1A subfamily.</text>
</comment>
<evidence type="ECO:0000256" key="25">
    <source>
        <dbReference type="SAM" id="MobiDB-lite"/>
    </source>
</evidence>
<dbReference type="InterPro" id="IPR001873">
    <property type="entry name" value="ENaC"/>
</dbReference>
<keyword evidence="20" id="KW-0968">Cytoplasmic vesicle</keyword>
<evidence type="ECO:0000256" key="7">
    <source>
        <dbReference type="ARBA" id="ARBA00022475"/>
    </source>
</evidence>
<keyword evidence="17" id="KW-0739">Sodium transport</keyword>
<evidence type="ECO:0000256" key="12">
    <source>
        <dbReference type="ARBA" id="ARBA00023053"/>
    </source>
</evidence>
<organism evidence="27 28">
    <name type="scientific">Gekko japonicus</name>
    <name type="common">Schlegel's Japanese gecko</name>
    <dbReference type="NCBI Taxonomy" id="146911"/>
    <lineage>
        <taxon>Eukaryota</taxon>
        <taxon>Metazoa</taxon>
        <taxon>Chordata</taxon>
        <taxon>Craniata</taxon>
        <taxon>Vertebrata</taxon>
        <taxon>Euteleostomi</taxon>
        <taxon>Lepidosauria</taxon>
        <taxon>Squamata</taxon>
        <taxon>Bifurcata</taxon>
        <taxon>Gekkota</taxon>
        <taxon>Gekkonidae</taxon>
        <taxon>Gekkoninae</taxon>
        <taxon>Gekko</taxon>
    </lineage>
</organism>
<evidence type="ECO:0000256" key="2">
    <source>
        <dbReference type="ARBA" id="ARBA00004230"/>
    </source>
</evidence>
<dbReference type="PROSITE" id="PS01206">
    <property type="entry name" value="ASC"/>
    <property type="match status" value="1"/>
</dbReference>
<keyword evidence="8" id="KW-0963">Cytoplasm</keyword>
<name>A0ABM1KW77_GEKJA</name>
<keyword evidence="14" id="KW-0969">Cilium</keyword>
<feature type="transmembrane region" description="Helical" evidence="26">
    <location>
        <begin position="69"/>
        <end position="87"/>
    </location>
</feature>
<evidence type="ECO:0000256" key="13">
    <source>
        <dbReference type="ARBA" id="ARBA00023065"/>
    </source>
</evidence>
<keyword evidence="5" id="KW-0813">Transport</keyword>
<comment type="catalytic activity">
    <reaction evidence="21">
        <text>Na(+)(in) = Na(+)(out)</text>
        <dbReference type="Rhea" id="RHEA:34963"/>
        <dbReference type="ChEBI" id="CHEBI:29101"/>
    </reaction>
</comment>
<reference evidence="28" key="1">
    <citation type="submission" date="2025-08" db="UniProtKB">
        <authorList>
            <consortium name="RefSeq"/>
        </authorList>
    </citation>
    <scope>IDENTIFICATION</scope>
</reference>
<evidence type="ECO:0000256" key="1">
    <source>
        <dbReference type="ARBA" id="ARBA00004218"/>
    </source>
</evidence>
<evidence type="ECO:0000256" key="9">
    <source>
        <dbReference type="ARBA" id="ARBA00022692"/>
    </source>
</evidence>
<dbReference type="Gene3D" id="2.60.470.10">
    <property type="entry name" value="Acid-sensing ion channels like domains"/>
    <property type="match status" value="1"/>
</dbReference>
<accession>A0ABM1KW77</accession>
<evidence type="ECO:0000256" key="21">
    <source>
        <dbReference type="ARBA" id="ARBA00036239"/>
    </source>
</evidence>
<evidence type="ECO:0000256" key="3">
    <source>
        <dbReference type="ARBA" id="ARBA00004424"/>
    </source>
</evidence>
<evidence type="ECO:0000256" key="10">
    <source>
        <dbReference type="ARBA" id="ARBA00022846"/>
    </source>
</evidence>
<dbReference type="InterPro" id="IPR004724">
    <property type="entry name" value="ENaC_chordates"/>
</dbReference>
<evidence type="ECO:0000256" key="20">
    <source>
        <dbReference type="ARBA" id="ARBA00023329"/>
    </source>
</evidence>
<proteinExistence type="inferred from homology"/>
<evidence type="ECO:0000256" key="23">
    <source>
        <dbReference type="ARBA" id="ARBA00050031"/>
    </source>
</evidence>
<keyword evidence="10" id="KW-0282">Flagellum</keyword>
<evidence type="ECO:0000256" key="17">
    <source>
        <dbReference type="ARBA" id="ARBA00023201"/>
    </source>
</evidence>
<evidence type="ECO:0000256" key="16">
    <source>
        <dbReference type="ARBA" id="ARBA00023157"/>
    </source>
</evidence>
<protein>
    <recommendedName>
        <fullName evidence="23">Epithelial sodium channel subunit alpha</fullName>
    </recommendedName>
    <alternativeName>
        <fullName evidence="24">Amiloride-sensitive sodium channel subunit alpha</fullName>
    </alternativeName>
</protein>
<evidence type="ECO:0000256" key="4">
    <source>
        <dbReference type="ARBA" id="ARBA00004463"/>
    </source>
</evidence>
<keyword evidence="15 26" id="KW-0472">Membrane</keyword>
<evidence type="ECO:0000256" key="26">
    <source>
        <dbReference type="SAM" id="Phobius"/>
    </source>
</evidence>
<keyword evidence="18" id="KW-0966">Cell projection</keyword>
<gene>
    <name evidence="28" type="primary">LOC107119864</name>
</gene>
<keyword evidence="7" id="KW-1003">Cell membrane</keyword>
<keyword evidence="6" id="KW-0894">Sodium channel</keyword>
<evidence type="ECO:0000256" key="5">
    <source>
        <dbReference type="ARBA" id="ARBA00022448"/>
    </source>
</evidence>
<evidence type="ECO:0000256" key="15">
    <source>
        <dbReference type="ARBA" id="ARBA00023136"/>
    </source>
</evidence>
<evidence type="ECO:0000256" key="8">
    <source>
        <dbReference type="ARBA" id="ARBA00022490"/>
    </source>
</evidence>
<keyword evidence="13" id="KW-0406">Ion transport</keyword>
<sequence length="710" mass="78987">MSSPKRQRAVPDQPVKAGPNQEVPTQVQLPEGLFEFPASYQELFEFFCTHSTVHGAIRLVCPAENKMKTTFWTVLFLLTVAVLYWQFGETLQGYYSYPVNLKISLCSDKLTFPAITLCTLKPQRYSAIQEELKELDRLAHQALKDLYGFRKAQEHTPPEPRSPHVLRLARHIQRHPLQHLTAEDPNSLGGNGHDGGVGFLLCNETNGDCFYQTFSSGIDAVQEWYRFHYINLLARLPSDQVLDEDSDANFIISCRFNKQPCTKGNFTHFRHPTYGNCYTLNDKTGSTRWTSSMPGIQHGLSLLLRTEQNDSIPLLSTGSGARVMVHDQNEPAFMGEGGFDVRPGMQTSITVRKKVLEHLGGAYGRCSWNGSDVPVRNLYTSKYTEQACVQSCFQNIMVERCGCAYYFYPLPSGAEYCDYAKHAAWGDCMEARKETNTLLPFQEWVFHVLAQAKENNAPQSSVDPVQLGSPAKLETTPSTEDQRTEPNKLVAERVLRDVCWNMEGQNSISKVHIFFDEWRYKATQETPAFTVNMLISQLGAHWGLWFGSSAISLMEVLELMIDVVAVTCIVSFGLFHWTSAPSASEAAISSSCSLGDAATPCDRGEAECPTKTSSLKAPIVDAVLEPGNGVEATFCLKHHNQDGVTIPGESSDLSSRSCDSHQPQPGSCHAGASQPRNTPVFHSSLPIPCIIKDFMDVEPTGRDRDLELGL</sequence>
<evidence type="ECO:0000256" key="19">
    <source>
        <dbReference type="ARBA" id="ARBA00023303"/>
    </source>
</evidence>
<keyword evidence="11 26" id="KW-1133">Transmembrane helix</keyword>
<feature type="region of interest" description="Disordered" evidence="25">
    <location>
        <begin position="646"/>
        <end position="677"/>
    </location>
</feature>
<evidence type="ECO:0000256" key="24">
    <source>
        <dbReference type="ARBA" id="ARBA00050051"/>
    </source>
</evidence>
<dbReference type="PANTHER" id="PTHR11690:SF124">
    <property type="entry name" value="AMILORIDE-SENSITIVE SODIUM CHANNEL SUBUNIT ALPHA"/>
    <property type="match status" value="1"/>
</dbReference>
<dbReference type="RefSeq" id="XP_015277964.1">
    <property type="nucleotide sequence ID" value="XM_015422478.1"/>
</dbReference>
<evidence type="ECO:0000256" key="11">
    <source>
        <dbReference type="ARBA" id="ARBA00022989"/>
    </source>
</evidence>
<keyword evidence="16" id="KW-1015">Disulfide bond</keyword>
<evidence type="ECO:0000256" key="6">
    <source>
        <dbReference type="ARBA" id="ARBA00022461"/>
    </source>
</evidence>
<dbReference type="Pfam" id="PF00858">
    <property type="entry name" value="ASC"/>
    <property type="match status" value="1"/>
</dbReference>
<keyword evidence="27" id="KW-1185">Reference proteome</keyword>
<dbReference type="NCBIfam" id="TIGR00859">
    <property type="entry name" value="ENaC"/>
    <property type="match status" value="1"/>
</dbReference>
<dbReference type="PRINTS" id="PR01078">
    <property type="entry name" value="AMINACHANNEL"/>
</dbReference>
<dbReference type="GeneID" id="107119864"/>
<dbReference type="InterPro" id="IPR020903">
    <property type="entry name" value="ENaC_CS"/>
</dbReference>
<evidence type="ECO:0000313" key="28">
    <source>
        <dbReference type="RefSeq" id="XP_015277964.1"/>
    </source>
</evidence>
<feature type="region of interest" description="Disordered" evidence="25">
    <location>
        <begin position="457"/>
        <end position="486"/>
    </location>
</feature>
<dbReference type="Proteomes" id="UP000694871">
    <property type="component" value="Unplaced"/>
</dbReference>
<evidence type="ECO:0000256" key="14">
    <source>
        <dbReference type="ARBA" id="ARBA00023069"/>
    </source>
</evidence>
<dbReference type="Gene3D" id="1.10.287.770">
    <property type="entry name" value="YojJ-like"/>
    <property type="match status" value="1"/>
</dbReference>
<feature type="region of interest" description="Disordered" evidence="25">
    <location>
        <begin position="1"/>
        <end position="22"/>
    </location>
</feature>
<evidence type="ECO:0000256" key="18">
    <source>
        <dbReference type="ARBA" id="ARBA00023273"/>
    </source>
</evidence>
<keyword evidence="19" id="KW-0407">Ion channel</keyword>
<keyword evidence="12" id="KW-0915">Sodium</keyword>
<comment type="subcellular location">
    <subcellularLocation>
        <location evidence="3">Apical cell membrane</location>
        <topology evidence="3">Multi-pass membrane protein</topology>
    </subcellularLocation>
    <subcellularLocation>
        <location evidence="2">Cell projection</location>
        <location evidence="2">Cilium</location>
        <location evidence="2">Flagellum</location>
    </subcellularLocation>
    <subcellularLocation>
        <location evidence="4">Cytoplasmic granule</location>
    </subcellularLocation>
    <subcellularLocation>
        <location evidence="1">Cytoplasmic vesicle</location>
        <location evidence="1">Secretory vesicle</location>
        <location evidence="1">Acrosome</location>
    </subcellularLocation>
</comment>